<dbReference type="OMA" id="NMTISEY"/>
<gene>
    <name evidence="2" type="ORF">KK1_018286</name>
</gene>
<evidence type="ECO:0000259" key="1">
    <source>
        <dbReference type="Pfam" id="PF03732"/>
    </source>
</evidence>
<proteinExistence type="predicted"/>
<organism evidence="2 3">
    <name type="scientific">Cajanus cajan</name>
    <name type="common">Pigeon pea</name>
    <name type="synonym">Cajanus indicus</name>
    <dbReference type="NCBI Taxonomy" id="3821"/>
    <lineage>
        <taxon>Eukaryota</taxon>
        <taxon>Viridiplantae</taxon>
        <taxon>Streptophyta</taxon>
        <taxon>Embryophyta</taxon>
        <taxon>Tracheophyta</taxon>
        <taxon>Spermatophyta</taxon>
        <taxon>Magnoliopsida</taxon>
        <taxon>eudicotyledons</taxon>
        <taxon>Gunneridae</taxon>
        <taxon>Pentapetalae</taxon>
        <taxon>rosids</taxon>
        <taxon>fabids</taxon>
        <taxon>Fabales</taxon>
        <taxon>Fabaceae</taxon>
        <taxon>Papilionoideae</taxon>
        <taxon>50 kb inversion clade</taxon>
        <taxon>NPAAA clade</taxon>
        <taxon>indigoferoid/millettioid clade</taxon>
        <taxon>Phaseoleae</taxon>
        <taxon>Cajanus</taxon>
    </lineage>
</organism>
<dbReference type="Gramene" id="C.cajan_17763.t">
    <property type="protein sequence ID" value="C.cajan_17763.t.cds1"/>
    <property type="gene ID" value="C.cajan_17763"/>
</dbReference>
<dbReference type="Pfam" id="PF03732">
    <property type="entry name" value="Retrotrans_gag"/>
    <property type="match status" value="1"/>
</dbReference>
<evidence type="ECO:0000313" key="3">
    <source>
        <dbReference type="Proteomes" id="UP000075243"/>
    </source>
</evidence>
<evidence type="ECO:0000313" key="2">
    <source>
        <dbReference type="EMBL" id="KYP63707.1"/>
    </source>
</evidence>
<dbReference type="InterPro" id="IPR005162">
    <property type="entry name" value="Retrotrans_gag_dom"/>
</dbReference>
<dbReference type="Proteomes" id="UP000075243">
    <property type="component" value="Chromosome 7"/>
</dbReference>
<protein>
    <recommendedName>
        <fullName evidence="1">Retrotransposon gag domain-containing protein</fullName>
    </recommendedName>
</protein>
<keyword evidence="3" id="KW-1185">Reference proteome</keyword>
<sequence length="142" mass="16830">MLVREVEYWWRGTRQMLESRGVVVDWECFRRVFLEKYFPDSIRYAKEMEFMRLYQGNMTISEYAMKFEHLARFYSQAISEAWRCRKFVEGLRHELKRVIIPMSIVGFLALVEKAKKIERLEGDGGGKAIRNQEGSSGFKRGG</sequence>
<name>A0A151T9I3_CAJCA</name>
<accession>A0A151T9I3</accession>
<reference evidence="2 3" key="1">
    <citation type="journal article" date="2012" name="Nat. Biotechnol.">
        <title>Draft genome sequence of pigeonpea (Cajanus cajan), an orphan legume crop of resource-poor farmers.</title>
        <authorList>
            <person name="Varshney R.K."/>
            <person name="Chen W."/>
            <person name="Li Y."/>
            <person name="Bharti A.K."/>
            <person name="Saxena R.K."/>
            <person name="Schlueter J.A."/>
            <person name="Donoghue M.T."/>
            <person name="Azam S."/>
            <person name="Fan G."/>
            <person name="Whaley A.M."/>
            <person name="Farmer A.D."/>
            <person name="Sheridan J."/>
            <person name="Iwata A."/>
            <person name="Tuteja R."/>
            <person name="Penmetsa R.V."/>
            <person name="Wu W."/>
            <person name="Upadhyaya H.D."/>
            <person name="Yang S.P."/>
            <person name="Shah T."/>
            <person name="Saxena K.B."/>
            <person name="Michael T."/>
            <person name="McCombie W.R."/>
            <person name="Yang B."/>
            <person name="Zhang G."/>
            <person name="Yang H."/>
            <person name="Wang J."/>
            <person name="Spillane C."/>
            <person name="Cook D.R."/>
            <person name="May G.D."/>
            <person name="Xu X."/>
            <person name="Jackson S.A."/>
        </authorList>
    </citation>
    <scope>NUCLEOTIDE SEQUENCE [LARGE SCALE GENOMIC DNA]</scope>
    <source>
        <strain evidence="3">cv. Asha</strain>
    </source>
</reference>
<feature type="domain" description="Retrotransposon gag" evidence="1">
    <location>
        <begin position="9"/>
        <end position="93"/>
    </location>
</feature>
<dbReference type="AlphaFoldDB" id="A0A151T9I3"/>
<dbReference type="EMBL" id="CM003609">
    <property type="protein sequence ID" value="KYP63707.1"/>
    <property type="molecule type" value="Genomic_DNA"/>
</dbReference>